<dbReference type="InterPro" id="IPR036136">
    <property type="entry name" value="Nit/Sulf_reduc_fer-like_dom_sf"/>
</dbReference>
<comment type="caution">
    <text evidence="11">The sequence shown here is derived from an EMBL/GenBank/DDBJ whole genome shotgun (WGS) entry which is preliminary data.</text>
</comment>
<dbReference type="InterPro" id="IPR045854">
    <property type="entry name" value="NO2/SO3_Rdtase_4Fe4S_sf"/>
</dbReference>
<evidence type="ECO:0000256" key="5">
    <source>
        <dbReference type="ARBA" id="ARBA00023002"/>
    </source>
</evidence>
<sequence>MTATTQKLNPVELQKLEKDGLAVLDDIYRYAQSGDINNVTESDMNRFKWYGLYHDKPKDGFFMLRVRLPGGIMTADQADAIVHLAETVAPGRVEITTRQTFQLHTIALRDIPTVFQTLESVGLSSIEACGDVPRNVVSSPVAGIAADEWLDPRPFFKALDEHFAYNSDYSNLPRKYKISVAGGGLDATQAPINDLAFTPGRKEIDGESVLGYNVWVGGGLSHEPYLAQNIDVFVPADPELVVEVARAVTLVYRDFGYREKRNHARLKYLIADWGAERFREEVERYLGHTLERAATDVPPAVYSGDVVGVFRQKQPNLYWVGLLVPTGRITPAQIREAARLSREYGQSEIRLTHSQNLLLPYIPEARLEALLAEPLLQELQPNGPRIQRTVVACTGLPYCNFATIETKEAAWQLAGALDSRVELDVPLRIHLSACPHSCSQHSIADIGLQGGVIRNPDGSKNKLPAADILLGGALGDDATIARRVATKVPWSELAERLGNLVTTYQAQRTSPEDQFRHWAKRQSDEQLRDYLGFGQPETEEGVWTEEGSWNKSR</sequence>
<keyword evidence="12" id="KW-1185">Reference proteome</keyword>
<evidence type="ECO:0000256" key="8">
    <source>
        <dbReference type="SAM" id="MobiDB-lite"/>
    </source>
</evidence>
<organism evidence="11 12">
    <name type="scientific">Herpetosiphon geysericola</name>
    <dbReference type="NCBI Taxonomy" id="70996"/>
    <lineage>
        <taxon>Bacteria</taxon>
        <taxon>Bacillati</taxon>
        <taxon>Chloroflexota</taxon>
        <taxon>Chloroflexia</taxon>
        <taxon>Herpetosiphonales</taxon>
        <taxon>Herpetosiphonaceae</taxon>
        <taxon>Herpetosiphon</taxon>
    </lineage>
</organism>
<keyword evidence="7" id="KW-0411">Iron-sulfur</keyword>
<evidence type="ECO:0000313" key="11">
    <source>
        <dbReference type="EMBL" id="KPL90465.1"/>
    </source>
</evidence>
<evidence type="ECO:0000256" key="1">
    <source>
        <dbReference type="ARBA" id="ARBA00010429"/>
    </source>
</evidence>
<gene>
    <name evidence="11" type="ORF">SE18_07660</name>
</gene>
<evidence type="ECO:0000256" key="4">
    <source>
        <dbReference type="ARBA" id="ARBA00022723"/>
    </source>
</evidence>
<evidence type="ECO:0000259" key="10">
    <source>
        <dbReference type="Pfam" id="PF03460"/>
    </source>
</evidence>
<proteinExistence type="inferred from homology"/>
<feature type="domain" description="Nitrite/Sulfite reductase ferredoxin-like" evidence="10">
    <location>
        <begin position="311"/>
        <end position="374"/>
    </location>
</feature>
<dbReference type="InterPro" id="IPR006066">
    <property type="entry name" value="NO2/SO3_Rdtase_FeS/sirohaem_BS"/>
</dbReference>
<keyword evidence="2" id="KW-0004">4Fe-4S</keyword>
<dbReference type="RefSeq" id="WP_054533842.1">
    <property type="nucleotide sequence ID" value="NZ_LGKP01000012.1"/>
</dbReference>
<accession>A0A0P6YKV9</accession>
<dbReference type="EMBL" id="LGKP01000012">
    <property type="protein sequence ID" value="KPL90465.1"/>
    <property type="molecule type" value="Genomic_DNA"/>
</dbReference>
<name>A0A0P6YKV9_9CHLR</name>
<evidence type="ECO:0008006" key="13">
    <source>
        <dbReference type="Google" id="ProtNLM"/>
    </source>
</evidence>
<evidence type="ECO:0000256" key="7">
    <source>
        <dbReference type="ARBA" id="ARBA00023014"/>
    </source>
</evidence>
<reference evidence="11 12" key="1">
    <citation type="submission" date="2015-07" db="EMBL/GenBank/DDBJ databases">
        <title>Whole genome sequence of Herpetosiphon geysericola DSM 7119.</title>
        <authorList>
            <person name="Hemp J."/>
            <person name="Ward L.M."/>
            <person name="Pace L.A."/>
            <person name="Fischer W.W."/>
        </authorList>
    </citation>
    <scope>NUCLEOTIDE SEQUENCE [LARGE SCALE GENOMIC DNA]</scope>
    <source>
        <strain evidence="11 12">DSM 7119</strain>
    </source>
</reference>
<evidence type="ECO:0000313" key="12">
    <source>
        <dbReference type="Proteomes" id="UP000050277"/>
    </source>
</evidence>
<dbReference type="SUPFAM" id="SSF56014">
    <property type="entry name" value="Nitrite and sulphite reductase 4Fe-4S domain-like"/>
    <property type="match status" value="2"/>
</dbReference>
<dbReference type="GO" id="GO:0051539">
    <property type="term" value="F:4 iron, 4 sulfur cluster binding"/>
    <property type="evidence" value="ECO:0007669"/>
    <property type="project" value="UniProtKB-KW"/>
</dbReference>
<dbReference type="GO" id="GO:0020037">
    <property type="term" value="F:heme binding"/>
    <property type="evidence" value="ECO:0007669"/>
    <property type="project" value="InterPro"/>
</dbReference>
<comment type="similarity">
    <text evidence="1">Belongs to the nitrite and sulfite reductase 4Fe-4S domain family.</text>
</comment>
<dbReference type="Gene3D" id="3.30.413.10">
    <property type="entry name" value="Sulfite Reductase Hemoprotein, domain 1"/>
    <property type="match status" value="2"/>
</dbReference>
<dbReference type="GO" id="GO:0016491">
    <property type="term" value="F:oxidoreductase activity"/>
    <property type="evidence" value="ECO:0007669"/>
    <property type="project" value="UniProtKB-KW"/>
</dbReference>
<keyword evidence="6" id="KW-0408">Iron</keyword>
<dbReference type="GO" id="GO:0046872">
    <property type="term" value="F:metal ion binding"/>
    <property type="evidence" value="ECO:0007669"/>
    <property type="project" value="UniProtKB-KW"/>
</dbReference>
<keyword evidence="3" id="KW-0349">Heme</keyword>
<evidence type="ECO:0000256" key="2">
    <source>
        <dbReference type="ARBA" id="ARBA00022485"/>
    </source>
</evidence>
<evidence type="ECO:0000256" key="6">
    <source>
        <dbReference type="ARBA" id="ARBA00023004"/>
    </source>
</evidence>
<dbReference type="Gene3D" id="3.90.480.20">
    <property type="match status" value="1"/>
</dbReference>
<dbReference type="Proteomes" id="UP000050277">
    <property type="component" value="Unassembled WGS sequence"/>
</dbReference>
<feature type="domain" description="Nitrite/Sulfite reductase ferredoxin-like" evidence="10">
    <location>
        <begin position="56"/>
        <end position="120"/>
    </location>
</feature>
<protein>
    <recommendedName>
        <fullName evidence="13">Ferredoxin--nitrite reductase</fullName>
    </recommendedName>
</protein>
<dbReference type="STRING" id="70996.SE18_07660"/>
<dbReference type="AlphaFoldDB" id="A0A0P6YKV9"/>
<evidence type="ECO:0000259" key="9">
    <source>
        <dbReference type="Pfam" id="PF01077"/>
    </source>
</evidence>
<dbReference type="PANTHER" id="PTHR32439">
    <property type="entry name" value="FERREDOXIN--NITRITE REDUCTASE, CHLOROPLASTIC"/>
    <property type="match status" value="1"/>
</dbReference>
<dbReference type="InterPro" id="IPR005117">
    <property type="entry name" value="NiRdtase/SiRdtase_haem-b_fer"/>
</dbReference>
<dbReference type="Pfam" id="PF01077">
    <property type="entry name" value="NIR_SIR"/>
    <property type="match status" value="2"/>
</dbReference>
<dbReference type="InterPro" id="IPR051329">
    <property type="entry name" value="NIR_SIR_4Fe-4S"/>
</dbReference>
<feature type="region of interest" description="Disordered" evidence="8">
    <location>
        <begin position="531"/>
        <end position="553"/>
    </location>
</feature>
<dbReference type="OrthoDB" id="9803707at2"/>
<keyword evidence="4" id="KW-0479">Metal-binding</keyword>
<feature type="domain" description="Nitrite/sulphite reductase 4Fe-4S" evidence="9">
    <location>
        <begin position="388"/>
        <end position="528"/>
    </location>
</feature>
<dbReference type="InterPro" id="IPR006067">
    <property type="entry name" value="NO2/SO3_Rdtase_4Fe4S_dom"/>
</dbReference>
<evidence type="ECO:0000256" key="3">
    <source>
        <dbReference type="ARBA" id="ARBA00022617"/>
    </source>
</evidence>
<feature type="domain" description="Nitrite/sulphite reductase 4Fe-4S" evidence="9">
    <location>
        <begin position="129"/>
        <end position="289"/>
    </location>
</feature>
<dbReference type="PRINTS" id="PR00397">
    <property type="entry name" value="SIROHAEM"/>
</dbReference>
<dbReference type="Pfam" id="PF03460">
    <property type="entry name" value="NIR_SIR_ferr"/>
    <property type="match status" value="2"/>
</dbReference>
<dbReference type="PATRIC" id="fig|70996.4.peg.4892"/>
<dbReference type="PANTHER" id="PTHR32439:SF0">
    <property type="entry name" value="FERREDOXIN--NITRITE REDUCTASE, CHLOROPLASTIC"/>
    <property type="match status" value="1"/>
</dbReference>
<dbReference type="SUPFAM" id="SSF55124">
    <property type="entry name" value="Nitrite/Sulfite reductase N-terminal domain-like"/>
    <property type="match status" value="2"/>
</dbReference>
<keyword evidence="5" id="KW-0560">Oxidoreductase</keyword>